<dbReference type="PIRSF" id="PIRSF028944">
    <property type="entry name" value="Beta_gluc_GBA2"/>
    <property type="match status" value="1"/>
</dbReference>
<dbReference type="Pfam" id="PF04685">
    <property type="entry name" value="DUF608"/>
    <property type="match status" value="1"/>
</dbReference>
<dbReference type="InterPro" id="IPR012341">
    <property type="entry name" value="6hp_glycosidase-like_sf"/>
</dbReference>
<dbReference type="EMBL" id="CP003130">
    <property type="protein sequence ID" value="AEU36563.1"/>
    <property type="molecule type" value="Genomic_DNA"/>
</dbReference>
<dbReference type="EC" id="3.2.1.45" evidence="4"/>
<keyword evidence="5" id="KW-1185">Reference proteome</keyword>
<dbReference type="GO" id="GO:0008422">
    <property type="term" value="F:beta-glucosidase activity"/>
    <property type="evidence" value="ECO:0007669"/>
    <property type="project" value="TreeGrafter"/>
</dbReference>
<feature type="chain" id="PRO_5003513142" evidence="1">
    <location>
        <begin position="33"/>
        <end position="811"/>
    </location>
</feature>
<dbReference type="GO" id="GO:0005975">
    <property type="term" value="P:carbohydrate metabolic process"/>
    <property type="evidence" value="ECO:0007669"/>
    <property type="project" value="InterPro"/>
</dbReference>
<dbReference type="PANTHER" id="PTHR12654">
    <property type="entry name" value="BILE ACID BETA-GLUCOSIDASE-RELATED"/>
    <property type="match status" value="1"/>
</dbReference>
<keyword evidence="1" id="KW-0732">Signal</keyword>
<evidence type="ECO:0000256" key="1">
    <source>
        <dbReference type="SAM" id="SignalP"/>
    </source>
</evidence>
<dbReference type="HOGENOM" id="CLU_006322_1_0_0"/>
<dbReference type="InterPro" id="IPR024462">
    <property type="entry name" value="GH116_N"/>
</dbReference>
<keyword evidence="4" id="KW-0378">Hydrolase</keyword>
<evidence type="ECO:0000313" key="5">
    <source>
        <dbReference type="Proteomes" id="UP000007113"/>
    </source>
</evidence>
<evidence type="ECO:0000259" key="3">
    <source>
        <dbReference type="Pfam" id="PF12215"/>
    </source>
</evidence>
<feature type="domain" description="Glycosyl-hydrolase family 116 catalytic region" evidence="2">
    <location>
        <begin position="439"/>
        <end position="803"/>
    </location>
</feature>
<dbReference type="GO" id="GO:0004348">
    <property type="term" value="F:glucosylceramidase activity"/>
    <property type="evidence" value="ECO:0007669"/>
    <property type="project" value="UniProtKB-EC"/>
</dbReference>
<gene>
    <name evidence="4" type="ordered locus">AciX8_2245</name>
</gene>
<feature type="domain" description="Glycosyl-hydrolase family 116 N-terminal" evidence="3">
    <location>
        <begin position="68"/>
        <end position="386"/>
    </location>
</feature>
<dbReference type="GO" id="GO:0016020">
    <property type="term" value="C:membrane"/>
    <property type="evidence" value="ECO:0007669"/>
    <property type="project" value="InterPro"/>
</dbReference>
<dbReference type="eggNOG" id="COG4354">
    <property type="taxonomic scope" value="Bacteria"/>
</dbReference>
<dbReference type="Proteomes" id="UP000007113">
    <property type="component" value="Chromosome"/>
</dbReference>
<dbReference type="PANTHER" id="PTHR12654:SF0">
    <property type="entry name" value="NON-LYSOSOMAL GLUCOSYLCERAMIDASE"/>
    <property type="match status" value="1"/>
</dbReference>
<dbReference type="InterPro" id="IPR006775">
    <property type="entry name" value="GH116_catalytic"/>
</dbReference>
<name>G8NVI2_GRAMM</name>
<dbReference type="Gene3D" id="1.50.10.10">
    <property type="match status" value="1"/>
</dbReference>
<protein>
    <submittedName>
        <fullName evidence="4">Glucosylceramidase</fullName>
        <ecNumber evidence="4">3.2.1.45</ecNumber>
    </submittedName>
</protein>
<proteinExistence type="predicted"/>
<dbReference type="InterPro" id="IPR052566">
    <property type="entry name" value="Non-lysos_glucosylceramidase"/>
</dbReference>
<dbReference type="KEGG" id="gma:AciX8_2245"/>
<dbReference type="InterPro" id="IPR014551">
    <property type="entry name" value="B_Glucosidase_GBA2-typ"/>
</dbReference>
<dbReference type="STRING" id="682795.AciX8_2245"/>
<evidence type="ECO:0000259" key="2">
    <source>
        <dbReference type="Pfam" id="PF04685"/>
    </source>
</evidence>
<evidence type="ECO:0000313" key="4">
    <source>
        <dbReference type="EMBL" id="AEU36563.1"/>
    </source>
</evidence>
<dbReference type="SUPFAM" id="SSF48208">
    <property type="entry name" value="Six-hairpin glycosidases"/>
    <property type="match status" value="1"/>
</dbReference>
<dbReference type="InterPro" id="IPR008928">
    <property type="entry name" value="6-hairpin_glycosidase_sf"/>
</dbReference>
<dbReference type="GO" id="GO:0006680">
    <property type="term" value="P:glucosylceramide catabolic process"/>
    <property type="evidence" value="ECO:0007669"/>
    <property type="project" value="InterPro"/>
</dbReference>
<dbReference type="AlphaFoldDB" id="G8NVI2"/>
<accession>G8NVI2</accession>
<dbReference type="RefSeq" id="WP_014265441.1">
    <property type="nucleotide sequence ID" value="NC_016631.1"/>
</dbReference>
<feature type="signal peptide" evidence="1">
    <location>
        <begin position="1"/>
        <end position="32"/>
    </location>
</feature>
<reference evidence="4 5" key="1">
    <citation type="submission" date="2011-11" db="EMBL/GenBank/DDBJ databases">
        <title>Complete sequence of Granulicella mallensis MP5ACTX8.</title>
        <authorList>
            <consortium name="US DOE Joint Genome Institute"/>
            <person name="Lucas S."/>
            <person name="Copeland A."/>
            <person name="Lapidus A."/>
            <person name="Cheng J.-F."/>
            <person name="Goodwin L."/>
            <person name="Pitluck S."/>
            <person name="Peters L."/>
            <person name="Lu M."/>
            <person name="Detter J.C."/>
            <person name="Han C."/>
            <person name="Tapia R."/>
            <person name="Land M."/>
            <person name="Hauser L."/>
            <person name="Kyrpides N."/>
            <person name="Ivanova N."/>
            <person name="Mikhailova N."/>
            <person name="Pagani I."/>
            <person name="Rawat S."/>
            <person name="Mannisto M."/>
            <person name="Haggblom M."/>
            <person name="Woyke T."/>
        </authorList>
    </citation>
    <scope>NUCLEOTIDE SEQUENCE [LARGE SCALE GENOMIC DNA]</scope>
    <source>
        <strain evidence="5">ATCC BAA-1857 / DSM 23137 / MP5ACTX8</strain>
    </source>
</reference>
<dbReference type="Pfam" id="PF12215">
    <property type="entry name" value="Glyco_hydr_116N"/>
    <property type="match status" value="1"/>
</dbReference>
<keyword evidence="4" id="KW-0326">Glycosidase</keyword>
<organism evidence="4 5">
    <name type="scientific">Granulicella mallensis (strain ATCC BAA-1857 / DSM 23137 / MP5ACTX8)</name>
    <dbReference type="NCBI Taxonomy" id="682795"/>
    <lineage>
        <taxon>Bacteria</taxon>
        <taxon>Pseudomonadati</taxon>
        <taxon>Acidobacteriota</taxon>
        <taxon>Terriglobia</taxon>
        <taxon>Terriglobales</taxon>
        <taxon>Acidobacteriaceae</taxon>
        <taxon>Granulicella</taxon>
    </lineage>
</organism>
<sequence precursor="true">MKRTSKWISTRGLAFPILAFTLCLSMASTAWGGDGIPKAAWKRALGLPLENPGVTRAAGDIDDGYWQGVPVGGFGAGTFSRSYRGDFARWHIKAGVHKYEPVYANQFAMFQQSEGDAHGTSQALMNGHPSNGELSSWQWDYPVGAGDYYGLFPKAWFDYKWDKFPAHVTLEQFSPVLPNNYRESSYPVAVYRWHAENPTNKTVVVSVLLSWTNMSGWFRTYTRDFKGAPNQGNHNEYVSEKVGDAGTMKGIVFDRNRAGTAPNDWDGQFAIAAMESPGVEVSYQTTYQASGDGKAVWSAFSKDGRLANDGKSWVSDKEKLAGAIALRFTLRPGEKKVVPMVVSWDFSLIQFGEGRKWDRRYTDFYGTSGQNAWKIARDGLLHATEWSDEIDKWQAPYITDESKPLWYRGMLFNELYALTDGGTFWGRQAGSDAKATPTFALLECFDYAYYGTLDVRFYASLPLLKFWPDIDKQVLREFADTVPKEWPEQGLWVWKTQQVGEPITHKRKKIGAVPHDLGVPEGDPFVAVNEPGWQDTNDWKDLNSKFVLMVYRDYVLTGRKDTAFLRETWPAVKAAIEYLRQFDHGGGVPENSGYPDQTYDDWVVRGVSAYSGGLWLAALRAGEETARVVGDTKTTAEYHALFLKGQKTYISQLWNGEYFRYDTSSESKDDIQADQLAGQWYANLTGLGEIVPHTMQVSAAKKIFDVNVMKFGHGEMGAANGMTADGAILTNAEAKEVWVGTTLGYAGLLMQEGMNDEAWKTTRGLYHVIYEDKGYWFRTPEAWDITGNFRAGMYMRPTAIWALEMTSPTAK</sequence>